<comment type="caution">
    <text evidence="3">The sequence shown here is derived from an EMBL/GenBank/DDBJ whole genome shotgun (WGS) entry which is preliminary data.</text>
</comment>
<name>A0A2W7NHV6_9BACT</name>
<dbReference type="PIRSF" id="PIRSF003230">
    <property type="entry name" value="YbgC"/>
    <property type="match status" value="1"/>
</dbReference>
<dbReference type="InterPro" id="IPR006684">
    <property type="entry name" value="YbgC/YbaW"/>
</dbReference>
<accession>A0A2W7NHV6</accession>
<dbReference type="InterPro" id="IPR050563">
    <property type="entry name" value="4-hydroxybenzoyl-CoA_TE"/>
</dbReference>
<evidence type="ECO:0000256" key="1">
    <source>
        <dbReference type="ARBA" id="ARBA00005953"/>
    </source>
</evidence>
<dbReference type="SUPFAM" id="SSF54637">
    <property type="entry name" value="Thioesterase/thiol ester dehydrase-isomerase"/>
    <property type="match status" value="1"/>
</dbReference>
<dbReference type="AlphaFoldDB" id="A0A2W7NHV6"/>
<proteinExistence type="inferred from homology"/>
<dbReference type="Gene3D" id="3.10.129.10">
    <property type="entry name" value="Hotdog Thioesterase"/>
    <property type="match status" value="1"/>
</dbReference>
<dbReference type="PANTHER" id="PTHR31793">
    <property type="entry name" value="4-HYDROXYBENZOYL-COA THIOESTERASE FAMILY MEMBER"/>
    <property type="match status" value="1"/>
</dbReference>
<dbReference type="GO" id="GO:0047617">
    <property type="term" value="F:fatty acyl-CoA hydrolase activity"/>
    <property type="evidence" value="ECO:0007669"/>
    <property type="project" value="TreeGrafter"/>
</dbReference>
<dbReference type="InterPro" id="IPR029069">
    <property type="entry name" value="HotDog_dom_sf"/>
</dbReference>
<evidence type="ECO:0000313" key="4">
    <source>
        <dbReference type="Proteomes" id="UP000249239"/>
    </source>
</evidence>
<protein>
    <submittedName>
        <fullName evidence="3">Acyl-CoA thioester hydrolase</fullName>
    </submittedName>
</protein>
<dbReference type="EMBL" id="QKZK01000003">
    <property type="protein sequence ID" value="PZX20021.1"/>
    <property type="molecule type" value="Genomic_DNA"/>
</dbReference>
<dbReference type="Pfam" id="PF13279">
    <property type="entry name" value="4HBT_2"/>
    <property type="match status" value="1"/>
</dbReference>
<dbReference type="CDD" id="cd00586">
    <property type="entry name" value="4HBT"/>
    <property type="match status" value="1"/>
</dbReference>
<comment type="similarity">
    <text evidence="1">Belongs to the 4-hydroxybenzoyl-CoA thioesterase family.</text>
</comment>
<dbReference type="NCBIfam" id="TIGR00051">
    <property type="entry name" value="YbgC/FadM family acyl-CoA thioesterase"/>
    <property type="match status" value="1"/>
</dbReference>
<keyword evidence="2 3" id="KW-0378">Hydrolase</keyword>
<dbReference type="OrthoDB" id="9800856at2"/>
<gene>
    <name evidence="3" type="ORF">LX69_00472</name>
</gene>
<dbReference type="RefSeq" id="WP_111444206.1">
    <property type="nucleotide sequence ID" value="NZ_QKZK01000003.1"/>
</dbReference>
<keyword evidence="4" id="KW-1185">Reference proteome</keyword>
<reference evidence="3 4" key="1">
    <citation type="submission" date="2018-06" db="EMBL/GenBank/DDBJ databases">
        <title>Genomic Encyclopedia of Archaeal and Bacterial Type Strains, Phase II (KMG-II): from individual species to whole genera.</title>
        <authorList>
            <person name="Goeker M."/>
        </authorList>
    </citation>
    <scope>NUCLEOTIDE SEQUENCE [LARGE SCALE GENOMIC DNA]</scope>
    <source>
        <strain evidence="3 4">DSM 6779</strain>
    </source>
</reference>
<evidence type="ECO:0000256" key="2">
    <source>
        <dbReference type="ARBA" id="ARBA00022801"/>
    </source>
</evidence>
<evidence type="ECO:0000313" key="3">
    <source>
        <dbReference type="EMBL" id="PZX20021.1"/>
    </source>
</evidence>
<organism evidence="3 4">
    <name type="scientific">Breznakibacter xylanolyticus</name>
    <dbReference type="NCBI Taxonomy" id="990"/>
    <lineage>
        <taxon>Bacteria</taxon>
        <taxon>Pseudomonadati</taxon>
        <taxon>Bacteroidota</taxon>
        <taxon>Bacteroidia</taxon>
        <taxon>Marinilabiliales</taxon>
        <taxon>Marinilabiliaceae</taxon>
        <taxon>Breznakibacter</taxon>
    </lineage>
</organism>
<dbReference type="PANTHER" id="PTHR31793:SF27">
    <property type="entry name" value="NOVEL THIOESTERASE SUPERFAMILY DOMAIN AND SAPOSIN A-TYPE DOMAIN CONTAINING PROTEIN (0610012H03RIK)"/>
    <property type="match status" value="1"/>
</dbReference>
<sequence length="143" mass="16645">MIEHVSYFRVMYPDTDKMGTVHHSNYARYYETARWELFRAIGIPYQMIETAGYMMPVISMNMRFLKTTRYDEQLTVRTCLKGIRGPRVSFSYKLYNTNSELINEADTELAFVKSDTFKPCAVPPFVTNAIQKHLLHSSTHASN</sequence>
<dbReference type="Proteomes" id="UP000249239">
    <property type="component" value="Unassembled WGS sequence"/>
</dbReference>